<dbReference type="KEGG" id="mlir:LPB04_11835"/>
<dbReference type="RefSeq" id="WP_193684786.1">
    <property type="nucleotide sequence ID" value="NZ_CP062941.1"/>
</dbReference>
<accession>A0A7L9U0X7</accession>
<dbReference type="Proteomes" id="UP000593875">
    <property type="component" value="Chromosome"/>
</dbReference>
<name>A0A7L9U0X7_9BURK</name>
<keyword evidence="2" id="KW-1185">Reference proteome</keyword>
<evidence type="ECO:0000313" key="2">
    <source>
        <dbReference type="Proteomes" id="UP000593875"/>
    </source>
</evidence>
<dbReference type="AlphaFoldDB" id="A0A7L9U0X7"/>
<dbReference type="EMBL" id="CP062941">
    <property type="protein sequence ID" value="QOL47726.1"/>
    <property type="molecule type" value="Genomic_DNA"/>
</dbReference>
<proteinExistence type="predicted"/>
<reference evidence="1 2" key="1">
    <citation type="submission" date="2020-10" db="EMBL/GenBank/DDBJ databases">
        <title>Genome sequencing of Massilia sp. LPB0304.</title>
        <authorList>
            <person name="Kim J."/>
        </authorList>
    </citation>
    <scope>NUCLEOTIDE SEQUENCE [LARGE SCALE GENOMIC DNA]</scope>
    <source>
        <strain evidence="1 2">LPB0304</strain>
    </source>
</reference>
<organism evidence="1 2">
    <name type="scientific">Massilia litorea</name>
    <dbReference type="NCBI Taxonomy" id="2769491"/>
    <lineage>
        <taxon>Bacteria</taxon>
        <taxon>Pseudomonadati</taxon>
        <taxon>Pseudomonadota</taxon>
        <taxon>Betaproteobacteria</taxon>
        <taxon>Burkholderiales</taxon>
        <taxon>Oxalobacteraceae</taxon>
        <taxon>Telluria group</taxon>
        <taxon>Massilia</taxon>
    </lineage>
</organism>
<sequence>MLRPGTDDALIDKLGALAAHVVEEALASGLSWDQAITAFGIASKAIAAQAASQGNGTLEQCTAHAQARLAFGMEQGSDVLKAWLR</sequence>
<gene>
    <name evidence="1" type="ORF">LPB04_11835</name>
</gene>
<evidence type="ECO:0000313" key="1">
    <source>
        <dbReference type="EMBL" id="QOL47726.1"/>
    </source>
</evidence>
<protein>
    <submittedName>
        <fullName evidence="1">Uncharacterized protein</fullName>
    </submittedName>
</protein>